<sequence>MNSALTSLFLLCYVVSEADIKNLIRVRTANAGLFTRRRNAAKTAWSAILNELGLEDKVTVEQIAKKWENLKMKYKEIKFPPPGMEVVPRSSQWKWFDLLDEALREEFPESNYHSVIPSVGGDDECGPQASKRICQVKVGGDILELLVDDEGMSRVTAPGSAALKQASLQGDETSTVLSDLDHERAKLAREQQFLEKEHAELARERLVFEREKDLAEREIMALQRDRAQLERDRASVDRDRASLDQDRAQLEKDRAALERDKAALLRDRDNLNAMIQGKNATGRSVDTPHEKNREKLILLIERLIDKF</sequence>
<dbReference type="Pfam" id="PF13837">
    <property type="entry name" value="Myb_DNA-bind_4"/>
    <property type="match status" value="1"/>
</dbReference>
<feature type="signal peptide" evidence="2">
    <location>
        <begin position="1"/>
        <end position="18"/>
    </location>
</feature>
<dbReference type="AlphaFoldDB" id="A0A4W4HBE1"/>
<dbReference type="InterPro" id="IPR044822">
    <property type="entry name" value="Myb_DNA-bind_4"/>
</dbReference>
<reference evidence="4" key="4">
    <citation type="submission" date="2025-08" db="UniProtKB">
        <authorList>
            <consortium name="Ensembl"/>
        </authorList>
    </citation>
    <scope>IDENTIFICATION</scope>
</reference>
<gene>
    <name evidence="4" type="primary">zgc:171459</name>
</gene>
<reference evidence="5" key="2">
    <citation type="journal article" date="2017" name="Sci. Adv.">
        <title>A tail of two voltages: Proteomic comparison of the three electric organs of the electric eel.</title>
        <authorList>
            <person name="Traeger L.L."/>
            <person name="Sabat G."/>
            <person name="Barrett-Wilt G.A."/>
            <person name="Wells G.B."/>
            <person name="Sussman M.R."/>
        </authorList>
    </citation>
    <scope>NUCLEOTIDE SEQUENCE [LARGE SCALE GENOMIC DNA]</scope>
</reference>
<keyword evidence="5" id="KW-1185">Reference proteome</keyword>
<reference evidence="4" key="3">
    <citation type="submission" date="2020-05" db="EMBL/GenBank/DDBJ databases">
        <title>Electrophorus electricus (electric eel) genome, fEleEle1, primary haplotype.</title>
        <authorList>
            <person name="Myers G."/>
            <person name="Meyer A."/>
            <person name="Fedrigo O."/>
            <person name="Formenti G."/>
            <person name="Rhie A."/>
            <person name="Tracey A."/>
            <person name="Sims Y."/>
            <person name="Jarvis E.D."/>
        </authorList>
    </citation>
    <scope>NUCLEOTIDE SEQUENCE [LARGE SCALE GENOMIC DNA]</scope>
</reference>
<dbReference type="OMA" id="QASKRIC"/>
<evidence type="ECO:0000256" key="2">
    <source>
        <dbReference type="SAM" id="SignalP"/>
    </source>
</evidence>
<reference evidence="4" key="5">
    <citation type="submission" date="2025-09" db="UniProtKB">
        <authorList>
            <consortium name="Ensembl"/>
        </authorList>
    </citation>
    <scope>IDENTIFICATION</scope>
</reference>
<dbReference type="STRING" id="8005.ENSEEEP00000045900"/>
<dbReference type="Proteomes" id="UP000314983">
    <property type="component" value="Chromosome 12"/>
</dbReference>
<dbReference type="Ensembl" id="ENSEEET00000046408.2">
    <property type="protein sequence ID" value="ENSEEEP00000045900.2"/>
    <property type="gene ID" value="ENSEEEG00000021636.2"/>
</dbReference>
<feature type="chain" id="PRO_5044335517" description="Myb/SANT-like DNA-binding domain-containing protein" evidence="2">
    <location>
        <begin position="19"/>
        <end position="307"/>
    </location>
</feature>
<feature type="domain" description="Myb/SANT-like DNA-binding" evidence="3">
    <location>
        <begin position="16"/>
        <end position="101"/>
    </location>
</feature>
<name>A0A4W4HBE1_ELEEL</name>
<organism evidence="4 5">
    <name type="scientific">Electrophorus electricus</name>
    <name type="common">Electric eel</name>
    <name type="synonym">Gymnotus electricus</name>
    <dbReference type="NCBI Taxonomy" id="8005"/>
    <lineage>
        <taxon>Eukaryota</taxon>
        <taxon>Metazoa</taxon>
        <taxon>Chordata</taxon>
        <taxon>Craniata</taxon>
        <taxon>Vertebrata</taxon>
        <taxon>Euteleostomi</taxon>
        <taxon>Actinopterygii</taxon>
        <taxon>Neopterygii</taxon>
        <taxon>Teleostei</taxon>
        <taxon>Ostariophysi</taxon>
        <taxon>Gymnotiformes</taxon>
        <taxon>Gymnotoidei</taxon>
        <taxon>Gymnotidae</taxon>
        <taxon>Electrophorus</taxon>
    </lineage>
</organism>
<evidence type="ECO:0000259" key="3">
    <source>
        <dbReference type="Pfam" id="PF13837"/>
    </source>
</evidence>
<keyword evidence="1" id="KW-0175">Coiled coil</keyword>
<proteinExistence type="predicted"/>
<reference evidence="5" key="1">
    <citation type="journal article" date="2014" name="Science">
        <title>Nonhuman genetics. Genomic basis for the convergent evolution of electric organs.</title>
        <authorList>
            <person name="Gallant J.R."/>
            <person name="Traeger L.L."/>
            <person name="Volkening J.D."/>
            <person name="Moffett H."/>
            <person name="Chen P.H."/>
            <person name="Novina C.D."/>
            <person name="Phillips G.N.Jr."/>
            <person name="Anand R."/>
            <person name="Wells G.B."/>
            <person name="Pinch M."/>
            <person name="Guth R."/>
            <person name="Unguez G.A."/>
            <person name="Albert J.S."/>
            <person name="Zakon H.H."/>
            <person name="Samanta M.P."/>
            <person name="Sussman M.R."/>
        </authorList>
    </citation>
    <scope>NUCLEOTIDE SEQUENCE [LARGE SCALE GENOMIC DNA]</scope>
</reference>
<feature type="coiled-coil region" evidence="1">
    <location>
        <begin position="177"/>
        <end position="274"/>
    </location>
</feature>
<evidence type="ECO:0000313" key="5">
    <source>
        <dbReference type="Proteomes" id="UP000314983"/>
    </source>
</evidence>
<dbReference type="GeneTree" id="ENSGT00640000091774"/>
<protein>
    <recommendedName>
        <fullName evidence="3">Myb/SANT-like DNA-binding domain-containing protein</fullName>
    </recommendedName>
</protein>
<keyword evidence="2" id="KW-0732">Signal</keyword>
<accession>A0A4W4HBE1</accession>
<evidence type="ECO:0000313" key="4">
    <source>
        <dbReference type="Ensembl" id="ENSEEEP00000045900.2"/>
    </source>
</evidence>
<evidence type="ECO:0000256" key="1">
    <source>
        <dbReference type="SAM" id="Coils"/>
    </source>
</evidence>